<evidence type="ECO:0008006" key="4">
    <source>
        <dbReference type="Google" id="ProtNLM"/>
    </source>
</evidence>
<organism evidence="2 3">
    <name type="scientific">Flavobacterium petrolei</name>
    <dbReference type="NCBI Taxonomy" id="2259594"/>
    <lineage>
        <taxon>Bacteria</taxon>
        <taxon>Pseudomonadati</taxon>
        <taxon>Bacteroidota</taxon>
        <taxon>Flavobacteriia</taxon>
        <taxon>Flavobacteriales</taxon>
        <taxon>Flavobacteriaceae</taxon>
        <taxon>Flavobacterium</taxon>
    </lineage>
</organism>
<evidence type="ECO:0000313" key="3">
    <source>
        <dbReference type="Proteomes" id="UP000253235"/>
    </source>
</evidence>
<comment type="caution">
    <text evidence="2">The sequence shown here is derived from an EMBL/GenBank/DDBJ whole genome shotgun (WGS) entry which is preliminary data.</text>
</comment>
<gene>
    <name evidence="2" type="ORF">DR871_014905</name>
</gene>
<dbReference type="SUPFAM" id="SSF52317">
    <property type="entry name" value="Class I glutamine amidotransferase-like"/>
    <property type="match status" value="1"/>
</dbReference>
<evidence type="ECO:0000256" key="1">
    <source>
        <dbReference type="SAM" id="SignalP"/>
    </source>
</evidence>
<dbReference type="Gene3D" id="2.40.10.500">
    <property type="match status" value="1"/>
</dbReference>
<dbReference type="InterPro" id="IPR008964">
    <property type="entry name" value="Invasin/intimin_cell_adhesion"/>
</dbReference>
<dbReference type="Gene3D" id="2.60.40.1080">
    <property type="match status" value="1"/>
</dbReference>
<feature type="chain" id="PRO_5019823878" description="T9SS type A sorting domain-containing protein" evidence="1">
    <location>
        <begin position="23"/>
        <end position="1801"/>
    </location>
</feature>
<keyword evidence="3" id="KW-1185">Reference proteome</keyword>
<accession>A0A482TR50</accession>
<dbReference type="OrthoDB" id="9805017at2"/>
<dbReference type="EMBL" id="QNVY02000006">
    <property type="protein sequence ID" value="RYJ50784.1"/>
    <property type="molecule type" value="Genomic_DNA"/>
</dbReference>
<name>A0A482TR50_9FLAO</name>
<protein>
    <recommendedName>
        <fullName evidence="4">T9SS type A sorting domain-containing protein</fullName>
    </recommendedName>
</protein>
<dbReference type="SUPFAM" id="SSF49373">
    <property type="entry name" value="Invasin/intimin cell-adhesion fragments"/>
    <property type="match status" value="1"/>
</dbReference>
<proteinExistence type="predicted"/>
<dbReference type="PANTHER" id="PTHR24273">
    <property type="entry name" value="FI04643P-RELATED"/>
    <property type="match status" value="1"/>
</dbReference>
<sequence length="1801" mass="185588">MKKNYFLLIMAFYCLFSVTQKSYGQLSFDSTPVTTATVGAPYTYSSFASDGTSNGPAMTCSTKPAWMSFAATGSTSMQTFGPTISAPGGIAGDADGNTYVVSSDGTGRFIYKIAPDGTTNTSWADADNGLIYGMNVDGGYLYVSYYYNDVTGTSCIKKISLADPGAGQTLVYALNTTSGLLSLVFRGGYIYCAAYNQGQILKIDPVTATATEYVSVPNPWGLGFDTSGKLFIASFGSGTISTYDGATLSVVKSGLASPTDVKIDANGNVYVSFYSNGGIIKYNAGLTTEIILVPTDGINQILGMNLTPTGSLVFGIYNQNKCARLGTGAVISGTPALSDIGTHNVTIRATSATETVDQSFVVTVQGPPTLSGFPDLNGAVGTNLTLTDPTSNSAGAFTYTSSNPSTATISGNTVTPVAAGTTTITATQAASGNYTQGTITSVLTVTTCATPVAITKDIIVQLDAAGNATIVASDVDNGSTYACGIASMSLDKTTFSCTDVGVNTVILKVTDVNGNVANQSATVTVEDKIAPIFTSIPEINVNTDLNTCGVVVTYTKPLVNDNCAGNSNVLLIWDEINSNTTSLQNALIAAGNTVTLSATSETAYNGTNPALTGFDAVVHLNGTTFGTAMPIGGQNAILDFVLNQGKTYVTDEWSAYEADDAGTMAAMKEIIVLQRNSGFTASTTYTQVSSQASHPILAGVPTSFNLPVADGNIGFARVYSSNQPIVLMTSSQGDAVAVREFSNGGKAIGFQNAGNYDGSTVLSDVNIQKLYSNAVSYGAIVQLTQTAGLVSGSLFPVGTTTNTFTATDGSGNMSTTSFDVVVTDNQLPIIASNGDINVNTDLDTCGATVVVSATATDNCTVGLPTGVRSDGLSLDALYPVGTTTIKWNVSDANSNAAVEVIQTVVVTDNQVPVIVSNGDKNVNTDVNVCGAAVVVSATATDNCTVGAPAGVRSDALALNAIYPVGTTTIKWNVSDANSNAAVEVIQTVVVTDNQVPVIVSNGDKNVNTDVNVCGAAIAVSATATDNCTVGAPAGVRSDALALNAIYPVGTTTIKWNVSDANSNAAVEVIQTIVVTDNQVPVIVSNGDKNVNTDVNVCGAAVVVSATATDNCTVVSPTGLRSDGELLSAVYPVGITAITWNVSDSNGNDAVAIIQTVTVVDNEAPVVVTKNITVQLDALGNATIAAADVNDGSMDACGIDLLELDITSFTCANIGLNTVTLKVTDVNGNVTSKTAVITVEDKIAPVVVTKNTTIQLNAAGTASIVVADVNNGSTDNCGISLVELDKMAFTCANVGANTVTLKVTDNNGNIATQTAIITVEDKIAPVVVTKNTTIQLNAAGTASIVVADVNNGSTDNCGISLVELDKMAFTCDNVGANTVTLKVTDNNGNIATQTAIIIVEDKTAPVVVTKNITIQLNATGTASVVAADINNGSTDACGISLLELDKSTFTCANIGLNTVTLKVTDVNGNVTSKTAVVAVEDKMAPVVVAKNKTIQLNAAGTASIVVADVNNGSTDNCGISLVELDKMAFTCANVGANTVTLKVTDNNGNVATQTAVITVEDKIAPVVITKNITVQLDASSNILIAAADVNNGSTDNCGISLLELNKALFSCANVGENVVTLKVTDNSGNVTTRTAIVTIVNSQPNLIRKHFDDVIFFDNSSKAFVAYSWYKNGVLVSSQTAQYFKDSGVLNGTYYAKATKIDGTVVTTCPLTFSASIVDEYLKIAPNPVKSNASYQILTNVDSVKLQNARITVFNILGVLVNDKIVDGITTDMIAPNTEGIYVVRMTLTNGKYFTKNLLVKN</sequence>
<keyword evidence="1" id="KW-0732">Signal</keyword>
<feature type="signal peptide" evidence="1">
    <location>
        <begin position="1"/>
        <end position="22"/>
    </location>
</feature>
<reference evidence="2 3" key="1">
    <citation type="submission" date="2019-01" db="EMBL/GenBank/DDBJ databases">
        <title>Flavobacterium sp. nov. isolated from arctic soil.</title>
        <authorList>
            <person name="Kim D.-U."/>
        </authorList>
    </citation>
    <scope>NUCLEOTIDE SEQUENCE [LARGE SCALE GENOMIC DNA]</scope>
    <source>
        <strain evidence="2 3">Kopri-42</strain>
    </source>
</reference>
<dbReference type="RefSeq" id="WP_129752552.1">
    <property type="nucleotide sequence ID" value="NZ_QNVY02000006.1"/>
</dbReference>
<dbReference type="SUPFAM" id="SSF63825">
    <property type="entry name" value="YWTD domain"/>
    <property type="match status" value="1"/>
</dbReference>
<dbReference type="PANTHER" id="PTHR24273:SF32">
    <property type="entry name" value="HYALIN"/>
    <property type="match status" value="1"/>
</dbReference>
<dbReference type="Proteomes" id="UP000253235">
    <property type="component" value="Unassembled WGS sequence"/>
</dbReference>
<dbReference type="InterPro" id="IPR029062">
    <property type="entry name" value="Class_I_gatase-like"/>
</dbReference>
<evidence type="ECO:0000313" key="2">
    <source>
        <dbReference type="EMBL" id="RYJ50784.1"/>
    </source>
</evidence>